<dbReference type="Pfam" id="PF07993">
    <property type="entry name" value="NAD_binding_4"/>
    <property type="match status" value="1"/>
</dbReference>
<gene>
    <name evidence="2" type="ORF">C8A01DRAFT_42172</name>
</gene>
<protein>
    <recommendedName>
        <fullName evidence="1">Thioester reductase (TE) domain-containing protein</fullName>
    </recommendedName>
</protein>
<dbReference type="AlphaFoldDB" id="A0AAN6P4D4"/>
<keyword evidence="3" id="KW-1185">Reference proteome</keyword>
<reference evidence="3" key="1">
    <citation type="journal article" date="2023" name="Mol. Phylogenet. Evol.">
        <title>Genome-scale phylogeny and comparative genomics of the fungal order Sordariales.</title>
        <authorList>
            <person name="Hensen N."/>
            <person name="Bonometti L."/>
            <person name="Westerberg I."/>
            <person name="Brannstrom I.O."/>
            <person name="Guillou S."/>
            <person name="Cros-Aarteil S."/>
            <person name="Calhoun S."/>
            <person name="Haridas S."/>
            <person name="Kuo A."/>
            <person name="Mondo S."/>
            <person name="Pangilinan J."/>
            <person name="Riley R."/>
            <person name="LaButti K."/>
            <person name="Andreopoulos B."/>
            <person name="Lipzen A."/>
            <person name="Chen C."/>
            <person name="Yan M."/>
            <person name="Daum C."/>
            <person name="Ng V."/>
            <person name="Clum A."/>
            <person name="Steindorff A."/>
            <person name="Ohm R.A."/>
            <person name="Martin F."/>
            <person name="Silar P."/>
            <person name="Natvig D.O."/>
            <person name="Lalanne C."/>
            <person name="Gautier V."/>
            <person name="Ament-Velasquez S.L."/>
            <person name="Kruys A."/>
            <person name="Hutchinson M.I."/>
            <person name="Powell A.J."/>
            <person name="Barry K."/>
            <person name="Miller A.N."/>
            <person name="Grigoriev I.V."/>
            <person name="Debuchy R."/>
            <person name="Gladieux P."/>
            <person name="Hiltunen Thoren M."/>
            <person name="Johannesson H."/>
        </authorList>
    </citation>
    <scope>NUCLEOTIDE SEQUENCE [LARGE SCALE GENOMIC DNA]</scope>
    <source>
        <strain evidence="3">CBS 284.82</strain>
    </source>
</reference>
<dbReference type="Proteomes" id="UP001303115">
    <property type="component" value="Unassembled WGS sequence"/>
</dbReference>
<sequence length="74" mass="7761">MLGRGDGGRRDGGATQIHYIGLRDKPPGTPRRLAVSSPKIIVHGGDLSEPWLGLGEELFTTLAGEVGSILHMAA</sequence>
<feature type="domain" description="Thioester reductase (TE)" evidence="1">
    <location>
        <begin position="36"/>
        <end position="74"/>
    </location>
</feature>
<name>A0AAN6P4D4_9PEZI</name>
<proteinExistence type="predicted"/>
<evidence type="ECO:0000259" key="1">
    <source>
        <dbReference type="Pfam" id="PF07993"/>
    </source>
</evidence>
<comment type="caution">
    <text evidence="2">The sequence shown here is derived from an EMBL/GenBank/DDBJ whole genome shotgun (WGS) entry which is preliminary data.</text>
</comment>
<feature type="non-terminal residue" evidence="2">
    <location>
        <position position="74"/>
    </location>
</feature>
<evidence type="ECO:0000313" key="3">
    <source>
        <dbReference type="Proteomes" id="UP001303115"/>
    </source>
</evidence>
<dbReference type="Gene3D" id="3.40.50.720">
    <property type="entry name" value="NAD(P)-binding Rossmann-like Domain"/>
    <property type="match status" value="1"/>
</dbReference>
<evidence type="ECO:0000313" key="2">
    <source>
        <dbReference type="EMBL" id="KAK4031360.1"/>
    </source>
</evidence>
<dbReference type="EMBL" id="MU854844">
    <property type="protein sequence ID" value="KAK4031360.1"/>
    <property type="molecule type" value="Genomic_DNA"/>
</dbReference>
<dbReference type="InterPro" id="IPR013120">
    <property type="entry name" value="FAR_NAD-bd"/>
</dbReference>
<accession>A0AAN6P4D4</accession>
<organism evidence="2 3">
    <name type="scientific">Parachaetomium inaequale</name>
    <dbReference type="NCBI Taxonomy" id="2588326"/>
    <lineage>
        <taxon>Eukaryota</taxon>
        <taxon>Fungi</taxon>
        <taxon>Dikarya</taxon>
        <taxon>Ascomycota</taxon>
        <taxon>Pezizomycotina</taxon>
        <taxon>Sordariomycetes</taxon>
        <taxon>Sordariomycetidae</taxon>
        <taxon>Sordariales</taxon>
        <taxon>Chaetomiaceae</taxon>
        <taxon>Parachaetomium</taxon>
    </lineage>
</organism>